<evidence type="ECO:0000313" key="2">
    <source>
        <dbReference type="Proteomes" id="UP001056012"/>
    </source>
</evidence>
<reference evidence="1" key="1">
    <citation type="submission" date="2021-12" db="EMBL/GenBank/DDBJ databases">
        <title>Curvularia clavata genome.</title>
        <authorList>
            <person name="Cao Y."/>
        </authorList>
    </citation>
    <scope>NUCLEOTIDE SEQUENCE</scope>
    <source>
        <strain evidence="1">Yc1106</strain>
    </source>
</reference>
<name>A0A9Q8Z2J5_CURCL</name>
<dbReference type="Pfam" id="PF05704">
    <property type="entry name" value="Caps_synth"/>
    <property type="match status" value="1"/>
</dbReference>
<dbReference type="InterPro" id="IPR008441">
    <property type="entry name" value="AfumC-like_glycosyl_Trfase"/>
</dbReference>
<evidence type="ECO:0008006" key="3">
    <source>
        <dbReference type="Google" id="ProtNLM"/>
    </source>
</evidence>
<sequence>MDFYHLIPEGCHAIPHQSLDLRPDIEIDSELQSMRPVVSQKNVWFFWHAGFSALHPYTKRNVRTWHRRFSKKGWTIRVVSCQPSDALNIANFLEIEDRTLFPDAFVHGMIGGKYAKQHTSDLVRWPLLLRYGGIYADVGMIQIGDIDRLWNKTIGDHSSGYEVLSYRGPQQHGRNLTNYFLACNRGNQFFGRCHRLFLKLWEGRTDTEGLHAHPLLKGVPLQGGSFEIREEGKPTINKEEAGKMLTDYIIQGQVVSMVMGLVDEVEGWNGPDYVKNHVYGIDFMSGSQLINDLTGWNGRAQFELMSQKMPERGAKEDDQQKKAREIIQTVLQKSWGFKLAHGMILAVYKETLGSLWRDNEGSDVADGTYAAWFRHATLYWDQDAVPCKVDFPSTQPWKRGALLDEK</sequence>
<dbReference type="InterPro" id="IPR029044">
    <property type="entry name" value="Nucleotide-diphossugar_trans"/>
</dbReference>
<gene>
    <name evidence="1" type="ORF">yc1106_02020</name>
</gene>
<dbReference type="GO" id="GO:0016757">
    <property type="term" value="F:glycosyltransferase activity"/>
    <property type="evidence" value="ECO:0007669"/>
    <property type="project" value="InterPro"/>
</dbReference>
<proteinExistence type="predicted"/>
<dbReference type="EMBL" id="CP089275">
    <property type="protein sequence ID" value="USP74746.1"/>
    <property type="molecule type" value="Genomic_DNA"/>
</dbReference>
<dbReference type="OrthoDB" id="409543at2759"/>
<protein>
    <recommendedName>
        <fullName evidence="3">Capsule polysaccharide biosynthesis protein</fullName>
    </recommendedName>
</protein>
<evidence type="ECO:0000313" key="1">
    <source>
        <dbReference type="EMBL" id="USP74746.1"/>
    </source>
</evidence>
<keyword evidence="2" id="KW-1185">Reference proteome</keyword>
<dbReference type="VEuPathDB" id="FungiDB:yc1106_02020"/>
<dbReference type="Gene3D" id="3.90.550.20">
    <property type="match status" value="1"/>
</dbReference>
<dbReference type="Proteomes" id="UP001056012">
    <property type="component" value="Chromosome 2"/>
</dbReference>
<organism evidence="1 2">
    <name type="scientific">Curvularia clavata</name>
    <dbReference type="NCBI Taxonomy" id="95742"/>
    <lineage>
        <taxon>Eukaryota</taxon>
        <taxon>Fungi</taxon>
        <taxon>Dikarya</taxon>
        <taxon>Ascomycota</taxon>
        <taxon>Pezizomycotina</taxon>
        <taxon>Dothideomycetes</taxon>
        <taxon>Pleosporomycetidae</taxon>
        <taxon>Pleosporales</taxon>
        <taxon>Pleosporineae</taxon>
        <taxon>Pleosporaceae</taxon>
        <taxon>Curvularia</taxon>
    </lineage>
</organism>
<dbReference type="AlphaFoldDB" id="A0A9Q8Z2J5"/>
<accession>A0A9Q8Z2J5</accession>
<dbReference type="SUPFAM" id="SSF53448">
    <property type="entry name" value="Nucleotide-diphospho-sugar transferases"/>
    <property type="match status" value="1"/>
</dbReference>